<keyword evidence="1" id="KW-0472">Membrane</keyword>
<dbReference type="InterPro" id="IPR052133">
    <property type="entry name" value="Immune_Signaling-Apoptosis_Reg"/>
</dbReference>
<proteinExistence type="predicted"/>
<reference evidence="2" key="2">
    <citation type="submission" date="2025-09" db="UniProtKB">
        <authorList>
            <consortium name="Ensembl"/>
        </authorList>
    </citation>
    <scope>IDENTIFICATION</scope>
</reference>
<protein>
    <submittedName>
        <fullName evidence="2">Uncharacterized protein</fullName>
    </submittedName>
</protein>
<reference evidence="2" key="1">
    <citation type="submission" date="2025-08" db="UniProtKB">
        <authorList>
            <consortium name="Ensembl"/>
        </authorList>
    </citation>
    <scope>IDENTIFICATION</scope>
</reference>
<feature type="transmembrane region" description="Helical" evidence="1">
    <location>
        <begin position="117"/>
        <end position="140"/>
    </location>
</feature>
<accession>A0A8C5RHW3</accession>
<dbReference type="PANTHER" id="PTHR12044:SF14">
    <property type="entry name" value="MEIOTIC DOUBLE-STRANDED BREAK FORMATION PROTEIN 1"/>
    <property type="match status" value="1"/>
</dbReference>
<dbReference type="GO" id="GO:0007127">
    <property type="term" value="P:meiosis I"/>
    <property type="evidence" value="ECO:0007669"/>
    <property type="project" value="TreeGrafter"/>
</dbReference>
<keyword evidence="1" id="KW-1133">Transmembrane helix</keyword>
<dbReference type="Ensembl" id="ENSLLTT00000003692.1">
    <property type="protein sequence ID" value="ENSLLTP00000003552.1"/>
    <property type="gene ID" value="ENSLLTG00000002655.1"/>
</dbReference>
<feature type="transmembrane region" description="Helical" evidence="1">
    <location>
        <begin position="34"/>
        <end position="55"/>
    </location>
</feature>
<evidence type="ECO:0000313" key="3">
    <source>
        <dbReference type="Proteomes" id="UP000694406"/>
    </source>
</evidence>
<dbReference type="Proteomes" id="UP000694406">
    <property type="component" value="Unplaced"/>
</dbReference>
<dbReference type="AlphaFoldDB" id="A0A8C5RHW3"/>
<keyword evidence="1" id="KW-0812">Transmembrane</keyword>
<sequence length="266" mass="30571">MPPLTGDFTVSFPCHAHQATPSELIIKKIESRHCIFTPSCVLIHLFLLPLFYNFFSLAVQYQKDPLAQKNTFTAPNSENIDTLKRFSEFLLWISDSLCVPLVMKYSERAIRPGIMEVFISALSILFNAFLMFLVNVFFLIDQEISELLWKTLPLLNFSALESLRLLSETPDPLYLNETLRNQQYSLLFLFYLAFSYEDRIVPEADLFSAISSFLLSVEDQGDCPPPYIVKAILYLLAICQHKSKALDLVNAGLIIIYWLNHNQEQL</sequence>
<dbReference type="GeneTree" id="ENSGT00390000002077"/>
<name>A0A8C5RHW3_LATLA</name>
<evidence type="ECO:0000313" key="2">
    <source>
        <dbReference type="Ensembl" id="ENSLLTP00000003552.1"/>
    </source>
</evidence>
<keyword evidence="3" id="KW-1185">Reference proteome</keyword>
<organism evidence="2 3">
    <name type="scientific">Laticauda laticaudata</name>
    <name type="common">Blue-ringed sea krait</name>
    <name type="synonym">Blue-lipped sea krait</name>
    <dbReference type="NCBI Taxonomy" id="8630"/>
    <lineage>
        <taxon>Eukaryota</taxon>
        <taxon>Metazoa</taxon>
        <taxon>Chordata</taxon>
        <taxon>Craniata</taxon>
        <taxon>Vertebrata</taxon>
        <taxon>Euteleostomi</taxon>
        <taxon>Lepidosauria</taxon>
        <taxon>Squamata</taxon>
        <taxon>Bifurcata</taxon>
        <taxon>Unidentata</taxon>
        <taxon>Episquamata</taxon>
        <taxon>Toxicofera</taxon>
        <taxon>Serpentes</taxon>
        <taxon>Colubroidea</taxon>
        <taxon>Elapidae</taxon>
        <taxon>Laticaudinae</taxon>
        <taxon>Laticauda</taxon>
    </lineage>
</organism>
<dbReference type="PANTHER" id="PTHR12044">
    <property type="entry name" value="BCL2 INTERACTING MEDIATOR OF CELL DEATH"/>
    <property type="match status" value="1"/>
</dbReference>
<evidence type="ECO:0000256" key="1">
    <source>
        <dbReference type="SAM" id="Phobius"/>
    </source>
</evidence>